<dbReference type="Pfam" id="PF13537">
    <property type="entry name" value="GATase_7"/>
    <property type="match status" value="1"/>
</dbReference>
<dbReference type="FunCoup" id="W4KP42">
    <property type="interactions" value="335"/>
</dbReference>
<keyword evidence="2" id="KW-0061">Asparagine biosynthesis</keyword>
<dbReference type="STRING" id="747525.W4KP42"/>
<evidence type="ECO:0000256" key="2">
    <source>
        <dbReference type="ARBA" id="ARBA00022888"/>
    </source>
</evidence>
<dbReference type="GeneID" id="20671927"/>
<dbReference type="InParanoid" id="W4KP42"/>
<dbReference type="InterPro" id="IPR029055">
    <property type="entry name" value="Ntn_hydrolases_N"/>
</dbReference>
<dbReference type="eggNOG" id="KOG0573">
    <property type="taxonomic scope" value="Eukaryota"/>
</dbReference>
<feature type="region of interest" description="Disordered" evidence="4">
    <location>
        <begin position="297"/>
        <end position="319"/>
    </location>
</feature>
<gene>
    <name evidence="7" type="ORF">HETIRDRAFT_378489</name>
</gene>
<organism evidence="7 8">
    <name type="scientific">Heterobasidion irregulare (strain TC 32-1)</name>
    <dbReference type="NCBI Taxonomy" id="747525"/>
    <lineage>
        <taxon>Eukaryota</taxon>
        <taxon>Fungi</taxon>
        <taxon>Dikarya</taxon>
        <taxon>Basidiomycota</taxon>
        <taxon>Agaricomycotina</taxon>
        <taxon>Agaricomycetes</taxon>
        <taxon>Russulales</taxon>
        <taxon>Bondarzewiaceae</taxon>
        <taxon>Heterobasidion</taxon>
        <taxon>Heterobasidion annosum species complex</taxon>
    </lineage>
</organism>
<sequence length="550" mass="60900">MYLEFFASELCLRGDASIIQPHVNEERGDMLCWNGEIFEGLNISADENDGVKLFSSFIGLESPEDIPQLLGTIEGPYAFVYYHHASRRLFFARDPLGRRSLLIHKPSSMNPYFLLASVSIGNRPEYDLTEVSTECVYVLDLNRLSDSQDPVSHFGDSLQSISRVPNSNTNSTSTFAEPSRVNRVLPSSGDLPMLRSLDEIPSHLRAAVDGLISHLSESVMLHVRDIPWRLANHAQVKGDATNIARVAVLFSGGIDSTIVAYLAHRHLPLDEPIDLLNVAFENPRKLRIQTEGNIGGLKKKQKKQKMRDNASGTVHDEKYNPDYLVPDRMTGLTEVEELRRIYPGRTWNFVEVDVPYAESQAARPTVEALMWPGRTVMDLSLAMALYFAARGVGQVRSTASDDPVPYASPARVLLNGLGSDELLGGYGRHRTAFQAGSWQAVIDELQLEIDRIPTRNLGRDDRVISSHGKETRHPFLSLNVVAFLAALPVHIKMDPRLELGVGDKMLLRLAARDVGLVEASARKKRAMQFGSHSARMEAGVGDGGGQLLLS</sequence>
<evidence type="ECO:0000259" key="6">
    <source>
        <dbReference type="Pfam" id="PF13537"/>
    </source>
</evidence>
<dbReference type="RefSeq" id="XP_009541369.1">
    <property type="nucleotide sequence ID" value="XM_009543074.1"/>
</dbReference>
<dbReference type="Gene3D" id="3.60.20.10">
    <property type="entry name" value="Glutamine Phosphoribosylpyrophosphate, subunit 1, domain 1"/>
    <property type="match status" value="1"/>
</dbReference>
<evidence type="ECO:0000256" key="3">
    <source>
        <dbReference type="ARBA" id="ARBA00022962"/>
    </source>
</evidence>
<feature type="domain" description="Glutamine amidotransferase type-2" evidence="6">
    <location>
        <begin position="19"/>
        <end position="107"/>
    </location>
</feature>
<dbReference type="PANTHER" id="PTHR45937">
    <property type="entry name" value="ASPARAGINE SYNTHETASE DOMAIN-CONTAINING PROTEIN 1"/>
    <property type="match status" value="1"/>
</dbReference>
<accession>W4KP42</accession>
<dbReference type="HOGENOM" id="CLU_012368_2_0_1"/>
<name>W4KP42_HETIT</name>
<dbReference type="PANTHER" id="PTHR45937:SF1">
    <property type="entry name" value="ASPARAGINE SYNTHETASE DOMAIN-CONTAINING PROTEIN 1"/>
    <property type="match status" value="1"/>
</dbReference>
<evidence type="ECO:0000256" key="1">
    <source>
        <dbReference type="ARBA" id="ARBA00022605"/>
    </source>
</evidence>
<dbReference type="InterPro" id="IPR001962">
    <property type="entry name" value="Asn_synthase"/>
</dbReference>
<feature type="domain" description="Asparagine synthetase" evidence="5">
    <location>
        <begin position="244"/>
        <end position="282"/>
    </location>
</feature>
<dbReference type="AlphaFoldDB" id="W4KP42"/>
<evidence type="ECO:0000256" key="4">
    <source>
        <dbReference type="SAM" id="MobiDB-lite"/>
    </source>
</evidence>
<proteinExistence type="predicted"/>
<keyword evidence="8" id="KW-1185">Reference proteome</keyword>
<dbReference type="KEGG" id="hir:HETIRDRAFT_378489"/>
<dbReference type="EMBL" id="KI925454">
    <property type="protein sequence ID" value="ETW87474.1"/>
    <property type="molecule type" value="Genomic_DNA"/>
</dbReference>
<dbReference type="CDD" id="cd01991">
    <property type="entry name" value="Asn_synthase_B_C"/>
    <property type="match status" value="1"/>
</dbReference>
<keyword evidence="3" id="KW-0315">Glutamine amidotransferase</keyword>
<protein>
    <recommendedName>
        <fullName evidence="9">Glutamine amidotransferase type-2 domain-containing protein</fullName>
    </recommendedName>
</protein>
<evidence type="ECO:0000313" key="7">
    <source>
        <dbReference type="EMBL" id="ETW87474.1"/>
    </source>
</evidence>
<dbReference type="InterPro" id="IPR017932">
    <property type="entry name" value="GATase_2_dom"/>
</dbReference>
<keyword evidence="1" id="KW-0028">Amino-acid biosynthesis</keyword>
<dbReference type="OrthoDB" id="10252281at2759"/>
<dbReference type="SUPFAM" id="SSF52402">
    <property type="entry name" value="Adenine nucleotide alpha hydrolases-like"/>
    <property type="match status" value="1"/>
</dbReference>
<dbReference type="InterPro" id="IPR051857">
    <property type="entry name" value="Asn_synthetase_domain"/>
</dbReference>
<dbReference type="GO" id="GO:0006529">
    <property type="term" value="P:asparagine biosynthetic process"/>
    <property type="evidence" value="ECO:0007669"/>
    <property type="project" value="UniProtKB-KW"/>
</dbReference>
<dbReference type="SUPFAM" id="SSF56235">
    <property type="entry name" value="N-terminal nucleophile aminohydrolases (Ntn hydrolases)"/>
    <property type="match status" value="1"/>
</dbReference>
<dbReference type="InterPro" id="IPR014729">
    <property type="entry name" value="Rossmann-like_a/b/a_fold"/>
</dbReference>
<evidence type="ECO:0008006" key="9">
    <source>
        <dbReference type="Google" id="ProtNLM"/>
    </source>
</evidence>
<feature type="domain" description="Asparagine synthetase" evidence="5">
    <location>
        <begin position="437"/>
        <end position="534"/>
    </location>
</feature>
<evidence type="ECO:0000313" key="8">
    <source>
        <dbReference type="Proteomes" id="UP000030671"/>
    </source>
</evidence>
<reference evidence="7 8" key="1">
    <citation type="journal article" date="2012" name="New Phytol.">
        <title>Insight into trade-off between wood decay and parasitism from the genome of a fungal forest pathogen.</title>
        <authorList>
            <person name="Olson A."/>
            <person name="Aerts A."/>
            <person name="Asiegbu F."/>
            <person name="Belbahri L."/>
            <person name="Bouzid O."/>
            <person name="Broberg A."/>
            <person name="Canback B."/>
            <person name="Coutinho P.M."/>
            <person name="Cullen D."/>
            <person name="Dalman K."/>
            <person name="Deflorio G."/>
            <person name="van Diepen L.T."/>
            <person name="Dunand C."/>
            <person name="Duplessis S."/>
            <person name="Durling M."/>
            <person name="Gonthier P."/>
            <person name="Grimwood J."/>
            <person name="Fossdal C.G."/>
            <person name="Hansson D."/>
            <person name="Henrissat B."/>
            <person name="Hietala A."/>
            <person name="Himmelstrand K."/>
            <person name="Hoffmeister D."/>
            <person name="Hogberg N."/>
            <person name="James T.Y."/>
            <person name="Karlsson M."/>
            <person name="Kohler A."/>
            <person name="Kues U."/>
            <person name="Lee Y.H."/>
            <person name="Lin Y.C."/>
            <person name="Lind M."/>
            <person name="Lindquist E."/>
            <person name="Lombard V."/>
            <person name="Lucas S."/>
            <person name="Lunden K."/>
            <person name="Morin E."/>
            <person name="Murat C."/>
            <person name="Park J."/>
            <person name="Raffaello T."/>
            <person name="Rouze P."/>
            <person name="Salamov A."/>
            <person name="Schmutz J."/>
            <person name="Solheim H."/>
            <person name="Stahlberg J."/>
            <person name="Velez H."/>
            <person name="de Vries R.P."/>
            <person name="Wiebenga A."/>
            <person name="Woodward S."/>
            <person name="Yakovlev I."/>
            <person name="Garbelotto M."/>
            <person name="Martin F."/>
            <person name="Grigoriev I.V."/>
            <person name="Stenlid J."/>
        </authorList>
    </citation>
    <scope>NUCLEOTIDE SEQUENCE [LARGE SCALE GENOMIC DNA]</scope>
    <source>
        <strain evidence="7 8">TC 32-1</strain>
    </source>
</reference>
<dbReference type="GO" id="GO:0004066">
    <property type="term" value="F:asparagine synthase (glutamine-hydrolyzing) activity"/>
    <property type="evidence" value="ECO:0007669"/>
    <property type="project" value="InterPro"/>
</dbReference>
<dbReference type="Gene3D" id="3.40.50.620">
    <property type="entry name" value="HUPs"/>
    <property type="match status" value="1"/>
</dbReference>
<dbReference type="Proteomes" id="UP000030671">
    <property type="component" value="Unassembled WGS sequence"/>
</dbReference>
<evidence type="ECO:0000259" key="5">
    <source>
        <dbReference type="Pfam" id="PF00733"/>
    </source>
</evidence>
<dbReference type="Pfam" id="PF00733">
    <property type="entry name" value="Asn_synthase"/>
    <property type="match status" value="2"/>
</dbReference>